<proteinExistence type="predicted"/>
<gene>
    <name evidence="1" type="ORF">ACFS5N_11450</name>
</gene>
<organism evidence="1 2">
    <name type="scientific">Mucilaginibacter ximonensis</name>
    <dbReference type="NCBI Taxonomy" id="538021"/>
    <lineage>
        <taxon>Bacteria</taxon>
        <taxon>Pseudomonadati</taxon>
        <taxon>Bacteroidota</taxon>
        <taxon>Sphingobacteriia</taxon>
        <taxon>Sphingobacteriales</taxon>
        <taxon>Sphingobacteriaceae</taxon>
        <taxon>Mucilaginibacter</taxon>
    </lineage>
</organism>
<dbReference type="Proteomes" id="UP001597557">
    <property type="component" value="Unassembled WGS sequence"/>
</dbReference>
<dbReference type="RefSeq" id="WP_377185462.1">
    <property type="nucleotide sequence ID" value="NZ_JBHUPD010000002.1"/>
</dbReference>
<protein>
    <submittedName>
        <fullName evidence="1">Uncharacterized protein</fullName>
    </submittedName>
</protein>
<evidence type="ECO:0000313" key="1">
    <source>
        <dbReference type="EMBL" id="MFD2873088.1"/>
    </source>
</evidence>
<evidence type="ECO:0000313" key="2">
    <source>
        <dbReference type="Proteomes" id="UP001597557"/>
    </source>
</evidence>
<accession>A0ABW5YCJ1</accession>
<comment type="caution">
    <text evidence="1">The sequence shown here is derived from an EMBL/GenBank/DDBJ whole genome shotgun (WGS) entry which is preliminary data.</text>
</comment>
<dbReference type="EMBL" id="JBHUPD010000002">
    <property type="protein sequence ID" value="MFD2873088.1"/>
    <property type="molecule type" value="Genomic_DNA"/>
</dbReference>
<sequence length="127" mass="14029">MIKSTYIADVVDLLLDGAEDGAVCRQQIALISDTIYGYTSSGAFVSFSHPDDIDQYKSANEDGILNGVKITSPTADFEAEATLYFRKGVVHNLEISCARGNYPRRDLTEYTLTYIDNDIPGRQIPNI</sequence>
<reference evidence="2" key="1">
    <citation type="journal article" date="2019" name="Int. J. Syst. Evol. Microbiol.">
        <title>The Global Catalogue of Microorganisms (GCM) 10K type strain sequencing project: providing services to taxonomists for standard genome sequencing and annotation.</title>
        <authorList>
            <consortium name="The Broad Institute Genomics Platform"/>
            <consortium name="The Broad Institute Genome Sequencing Center for Infectious Disease"/>
            <person name="Wu L."/>
            <person name="Ma J."/>
        </authorList>
    </citation>
    <scope>NUCLEOTIDE SEQUENCE [LARGE SCALE GENOMIC DNA]</scope>
    <source>
        <strain evidence="2">KCTC 22437</strain>
    </source>
</reference>
<name>A0ABW5YCJ1_9SPHI</name>
<keyword evidence="2" id="KW-1185">Reference proteome</keyword>